<dbReference type="EMBL" id="BNJG01000003">
    <property type="protein sequence ID" value="GHO58290.1"/>
    <property type="molecule type" value="Genomic_DNA"/>
</dbReference>
<keyword evidence="2" id="KW-1185">Reference proteome</keyword>
<gene>
    <name evidence="1" type="ORF">KSB_67650</name>
</gene>
<dbReference type="SUPFAM" id="SSF141571">
    <property type="entry name" value="Pentapeptide repeat-like"/>
    <property type="match status" value="1"/>
</dbReference>
<accession>A0ABQ3V027</accession>
<evidence type="ECO:0000313" key="1">
    <source>
        <dbReference type="EMBL" id="GHO58290.1"/>
    </source>
</evidence>
<reference evidence="1 2" key="1">
    <citation type="journal article" date="2021" name="Int. J. Syst. Evol. Microbiol.">
        <title>Reticulibacter mediterranei gen. nov., sp. nov., within the new family Reticulibacteraceae fam. nov., and Ktedonospora formicarum gen. nov., sp. nov., Ktedonobacter robiniae sp. nov., Dictyobacter formicarum sp. nov. and Dictyobacter arantiisoli sp. nov., belonging to the class Ktedonobacteria.</title>
        <authorList>
            <person name="Yabe S."/>
            <person name="Zheng Y."/>
            <person name="Wang C.M."/>
            <person name="Sakai Y."/>
            <person name="Abe K."/>
            <person name="Yokota A."/>
            <person name="Donadio S."/>
            <person name="Cavaletti L."/>
            <person name="Monciardini P."/>
        </authorList>
    </citation>
    <scope>NUCLEOTIDE SEQUENCE [LARGE SCALE GENOMIC DNA]</scope>
    <source>
        <strain evidence="1 2">SOSP1-30</strain>
    </source>
</reference>
<dbReference type="Gene3D" id="2.160.20.80">
    <property type="entry name" value="E3 ubiquitin-protein ligase SopA"/>
    <property type="match status" value="1"/>
</dbReference>
<protein>
    <submittedName>
        <fullName evidence="1">Uncharacterized protein</fullName>
    </submittedName>
</protein>
<name>A0ABQ3V027_9CHLR</name>
<dbReference type="Proteomes" id="UP000654345">
    <property type="component" value="Unassembled WGS sequence"/>
</dbReference>
<sequence>MENEFYSENPQLPDTSFLDYAYYTQRSLSRAEYQEYEAAHVSLDQMLFQHVNLNKTLFKKVQVLDSRFSVCDLANAQWTEASMSRVGTDRLPSDWLAMW</sequence>
<evidence type="ECO:0000313" key="2">
    <source>
        <dbReference type="Proteomes" id="UP000654345"/>
    </source>
</evidence>
<comment type="caution">
    <text evidence="1">The sequence shown here is derived from an EMBL/GenBank/DDBJ whole genome shotgun (WGS) entry which is preliminary data.</text>
</comment>
<proteinExistence type="predicted"/>
<organism evidence="1 2">
    <name type="scientific">Ktedonobacter robiniae</name>
    <dbReference type="NCBI Taxonomy" id="2778365"/>
    <lineage>
        <taxon>Bacteria</taxon>
        <taxon>Bacillati</taxon>
        <taxon>Chloroflexota</taxon>
        <taxon>Ktedonobacteria</taxon>
        <taxon>Ktedonobacterales</taxon>
        <taxon>Ktedonobacteraceae</taxon>
        <taxon>Ktedonobacter</taxon>
    </lineage>
</organism>